<name>W9C4D4_SCLBF</name>
<dbReference type="Proteomes" id="UP000019487">
    <property type="component" value="Unassembled WGS sequence"/>
</dbReference>
<proteinExistence type="predicted"/>
<dbReference type="InterPro" id="IPR020999">
    <property type="entry name" value="Chitin_synth_reg_RCR"/>
</dbReference>
<dbReference type="Pfam" id="PF12273">
    <property type="entry name" value="RCR"/>
    <property type="match status" value="1"/>
</dbReference>
<evidence type="ECO:0000256" key="2">
    <source>
        <dbReference type="SAM" id="Phobius"/>
    </source>
</evidence>
<feature type="transmembrane region" description="Helical" evidence="2">
    <location>
        <begin position="36"/>
        <end position="59"/>
    </location>
</feature>
<organism evidence="3 4">
    <name type="scientific">Sclerotinia borealis (strain F-4128)</name>
    <dbReference type="NCBI Taxonomy" id="1432307"/>
    <lineage>
        <taxon>Eukaryota</taxon>
        <taxon>Fungi</taxon>
        <taxon>Dikarya</taxon>
        <taxon>Ascomycota</taxon>
        <taxon>Pezizomycotina</taxon>
        <taxon>Leotiomycetes</taxon>
        <taxon>Helotiales</taxon>
        <taxon>Sclerotiniaceae</taxon>
        <taxon>Sclerotinia</taxon>
    </lineage>
</organism>
<accession>W9C4D4</accession>
<sequence length="247" mass="27133">MAVLVQVIAKRQNNNDFNNNDNCDYYGNCYSTWGNWGRWVVLVLIIAGFVLLAFGLSFASCINSRRRRRQGVQPMYGTGWMAKPPPYGHYNQPGAYNYGPPPPLYTQNGPIPPQQTGNTFNSNDGYYGHHGQQDGIELQQPANAYTRGGDDVYQAPVGPPPVGTRTIGMVEDIDVDLVRGGVWAINKGVWGGSCKFEVFAMNGNESMDNSSRGLVGGWEEVGIGDRDRNARLSVLESRHKTAVPLSS</sequence>
<dbReference type="PANTHER" id="PTHR28187">
    <property type="entry name" value="PROTEIN RCR1-RELATED"/>
    <property type="match status" value="1"/>
</dbReference>
<evidence type="ECO:0000313" key="3">
    <source>
        <dbReference type="EMBL" id="ESZ91622.1"/>
    </source>
</evidence>
<comment type="caution">
    <text evidence="3">The sequence shown here is derived from an EMBL/GenBank/DDBJ whole genome shotgun (WGS) entry which is preliminary data.</text>
</comment>
<gene>
    <name evidence="3" type="ORF">SBOR_7984</name>
</gene>
<feature type="compositionally biased region" description="Polar residues" evidence="1">
    <location>
        <begin position="107"/>
        <end position="124"/>
    </location>
</feature>
<reference evidence="3 4" key="1">
    <citation type="journal article" date="2014" name="Genome Announc.">
        <title>Draft genome sequence of Sclerotinia borealis, a psychrophilic plant pathogenic fungus.</title>
        <authorList>
            <person name="Mardanov A.V."/>
            <person name="Beletsky A.V."/>
            <person name="Kadnikov V.V."/>
            <person name="Ignatov A.N."/>
            <person name="Ravin N.V."/>
        </authorList>
    </citation>
    <scope>NUCLEOTIDE SEQUENCE [LARGE SCALE GENOMIC DNA]</scope>
    <source>
        <strain evidence="4">F-4157</strain>
    </source>
</reference>
<keyword evidence="2" id="KW-1133">Transmembrane helix</keyword>
<dbReference type="HOGENOM" id="CLU_1125092_0_0_1"/>
<keyword evidence="2" id="KW-0472">Membrane</keyword>
<evidence type="ECO:0000256" key="1">
    <source>
        <dbReference type="SAM" id="MobiDB-lite"/>
    </source>
</evidence>
<dbReference type="EMBL" id="AYSA01000476">
    <property type="protein sequence ID" value="ESZ91622.1"/>
    <property type="molecule type" value="Genomic_DNA"/>
</dbReference>
<protein>
    <submittedName>
        <fullName evidence="3">Uncharacterized protein</fullName>
    </submittedName>
</protein>
<evidence type="ECO:0000313" key="4">
    <source>
        <dbReference type="Proteomes" id="UP000019487"/>
    </source>
</evidence>
<feature type="region of interest" description="Disordered" evidence="1">
    <location>
        <begin position="107"/>
        <end position="133"/>
    </location>
</feature>
<keyword evidence="2" id="KW-0812">Transmembrane</keyword>
<dbReference type="GO" id="GO:0016192">
    <property type="term" value="P:vesicle-mediated transport"/>
    <property type="evidence" value="ECO:0007669"/>
    <property type="project" value="TreeGrafter"/>
</dbReference>
<dbReference type="OrthoDB" id="3556830at2759"/>
<dbReference type="PANTHER" id="PTHR28187:SF1">
    <property type="entry name" value="PROTEIN RCR1-RELATED"/>
    <property type="match status" value="1"/>
</dbReference>
<keyword evidence="4" id="KW-1185">Reference proteome</keyword>
<dbReference type="AlphaFoldDB" id="W9C4D4"/>